<dbReference type="PROSITE" id="PS50109">
    <property type="entry name" value="HIS_KIN"/>
    <property type="match status" value="1"/>
</dbReference>
<evidence type="ECO:0000259" key="18">
    <source>
        <dbReference type="PROSITE" id="PS50885"/>
    </source>
</evidence>
<keyword evidence="8 16" id="KW-0812">Transmembrane</keyword>
<name>A0ABD3ZJV5_HAFAL</name>
<keyword evidence="9" id="KW-0547">Nucleotide-binding</keyword>
<dbReference type="Pfam" id="PF00512">
    <property type="entry name" value="HisKA"/>
    <property type="match status" value="1"/>
</dbReference>
<organism evidence="19 20">
    <name type="scientific">Hafnia alvei ATCC 13337</name>
    <dbReference type="NCBI Taxonomy" id="910996"/>
    <lineage>
        <taxon>Bacteria</taxon>
        <taxon>Pseudomonadati</taxon>
        <taxon>Pseudomonadota</taxon>
        <taxon>Gammaproteobacteria</taxon>
        <taxon>Enterobacterales</taxon>
        <taxon>Hafniaceae</taxon>
        <taxon>Hafnia</taxon>
    </lineage>
</organism>
<evidence type="ECO:0000256" key="4">
    <source>
        <dbReference type="ARBA" id="ARBA00022475"/>
    </source>
</evidence>
<comment type="catalytic activity">
    <reaction evidence="1">
        <text>ATP + protein L-histidine = ADP + protein N-phospho-L-histidine.</text>
        <dbReference type="EC" id="2.7.13.3"/>
    </reaction>
</comment>
<keyword evidence="13" id="KW-0902">Two-component regulatory system</keyword>
<evidence type="ECO:0000256" key="13">
    <source>
        <dbReference type="ARBA" id="ARBA00023012"/>
    </source>
</evidence>
<proteinExistence type="predicted"/>
<dbReference type="CDD" id="cd06225">
    <property type="entry name" value="HAMP"/>
    <property type="match status" value="1"/>
</dbReference>
<dbReference type="SMART" id="SM00304">
    <property type="entry name" value="HAMP"/>
    <property type="match status" value="1"/>
</dbReference>
<dbReference type="CDD" id="cd00082">
    <property type="entry name" value="HisKA"/>
    <property type="match status" value="1"/>
</dbReference>
<dbReference type="GO" id="GO:0005886">
    <property type="term" value="C:plasma membrane"/>
    <property type="evidence" value="ECO:0007669"/>
    <property type="project" value="UniProtKB-SubCell"/>
</dbReference>
<evidence type="ECO:0000256" key="11">
    <source>
        <dbReference type="ARBA" id="ARBA00022840"/>
    </source>
</evidence>
<keyword evidence="11" id="KW-0067">ATP-binding</keyword>
<dbReference type="CDD" id="cd00075">
    <property type="entry name" value="HATPase"/>
    <property type="match status" value="1"/>
</dbReference>
<dbReference type="GO" id="GO:0005524">
    <property type="term" value="F:ATP binding"/>
    <property type="evidence" value="ECO:0007669"/>
    <property type="project" value="UniProtKB-KW"/>
</dbReference>
<dbReference type="InterPro" id="IPR036890">
    <property type="entry name" value="HATPase_C_sf"/>
</dbReference>
<accession>A0ABD3ZJV5</accession>
<dbReference type="GO" id="GO:0004673">
    <property type="term" value="F:protein histidine kinase activity"/>
    <property type="evidence" value="ECO:0007669"/>
    <property type="project" value="UniProtKB-EC"/>
</dbReference>
<keyword evidence="7 19" id="KW-0808">Transferase</keyword>
<evidence type="ECO:0000256" key="10">
    <source>
        <dbReference type="ARBA" id="ARBA00022777"/>
    </source>
</evidence>
<gene>
    <name evidence="19" type="ORF">GHAL_1049</name>
</gene>
<dbReference type="PANTHER" id="PTHR44936">
    <property type="entry name" value="SENSOR PROTEIN CREC"/>
    <property type="match status" value="1"/>
</dbReference>
<feature type="transmembrane region" description="Helical" evidence="16">
    <location>
        <begin position="33"/>
        <end position="53"/>
    </location>
</feature>
<feature type="domain" description="HAMP" evidence="18">
    <location>
        <begin position="241"/>
        <end position="293"/>
    </location>
</feature>
<comment type="caution">
    <text evidence="19">The sequence shown here is derived from an EMBL/GenBank/DDBJ whole genome shotgun (WGS) entry which is preliminary data.</text>
</comment>
<evidence type="ECO:0000256" key="16">
    <source>
        <dbReference type="SAM" id="Phobius"/>
    </source>
</evidence>
<dbReference type="PRINTS" id="PR00344">
    <property type="entry name" value="BCTRLSENSOR"/>
</dbReference>
<evidence type="ECO:0000256" key="7">
    <source>
        <dbReference type="ARBA" id="ARBA00022679"/>
    </source>
</evidence>
<evidence type="ECO:0000313" key="19">
    <source>
        <dbReference type="EMBL" id="KFC88824.1"/>
    </source>
</evidence>
<dbReference type="InterPro" id="IPR004358">
    <property type="entry name" value="Sig_transdc_His_kin-like_C"/>
</dbReference>
<dbReference type="EMBL" id="JMPK01000022">
    <property type="protein sequence ID" value="KFC88824.1"/>
    <property type="molecule type" value="Genomic_DNA"/>
</dbReference>
<keyword evidence="5" id="KW-0997">Cell inner membrane</keyword>
<dbReference type="InterPro" id="IPR005467">
    <property type="entry name" value="His_kinase_dom"/>
</dbReference>
<dbReference type="InterPro" id="IPR003661">
    <property type="entry name" value="HisK_dim/P_dom"/>
</dbReference>
<feature type="domain" description="Histidine kinase" evidence="17">
    <location>
        <begin position="301"/>
        <end position="491"/>
    </location>
</feature>
<sequence length="491" mass="55632">MSAVNTEFRRFDPTPKALRWYQRLWPHSLMSRMLCMLVCALLLAEIISGIFWYRQYSVRNNAGLESTVRSLTQSMLSTYNFMSSLPRNYRHLVLQQQLELGGSQFFISINNHPLPQQPIANSNNAQRVLELAQSEVRSQQGDRLQAVISLTAANRLRVFNAGVLMVDLPPGWARFGLVTSRGDEPVLALQLALNKDEWLFIAAPLPPPYDQLDVPLLGSRQVGFTLCSMLLVALFGGWLIRRELRPLARLAQGAHQLNTQLDSQPLPEEGSAELVSATRAFNQMQDRLRAYLHNREILFTAISHDLKTPLTRLRLRIEMLDDPPLEHKLEQDLLDLEMMVKGALQSMKDTDIHENMERIDLRHLLAQLMDAHTNVSLRGTPQYLFGRPLALKRCINNLVDNGLKYGGRLEISVENYAEHMTLSFRDYGPGIPQAQLENVFKPYYRLHSDSQGSGLGLAIARGIARAHGGDITLYNHPCGGLIAVLRLRRYL</sequence>
<dbReference type="InterPro" id="IPR003594">
    <property type="entry name" value="HATPase_dom"/>
</dbReference>
<feature type="transmembrane region" description="Helical" evidence="16">
    <location>
        <begin position="222"/>
        <end position="240"/>
    </location>
</feature>
<reference evidence="20" key="1">
    <citation type="submission" date="2014-05" db="EMBL/GenBank/DDBJ databases">
        <title>ATOL: Assembling a taxonomically balanced genome-scale reconstruction of the evolutionary history of the Enterobacteriaceae.</title>
        <authorList>
            <person name="Plunkett G. III"/>
            <person name="Neeno-Eckwall E.C."/>
            <person name="Glasner J.D."/>
            <person name="Perna N.T."/>
        </authorList>
    </citation>
    <scope>NUCLEOTIDE SEQUENCE [LARGE SCALE GENOMIC DNA]</scope>
    <source>
        <strain evidence="20">ATCC 13337</strain>
    </source>
</reference>
<dbReference type="Pfam" id="PF02518">
    <property type="entry name" value="HATPase_c"/>
    <property type="match status" value="1"/>
</dbReference>
<evidence type="ECO:0000313" key="20">
    <source>
        <dbReference type="Proteomes" id="UP000028605"/>
    </source>
</evidence>
<evidence type="ECO:0000259" key="17">
    <source>
        <dbReference type="PROSITE" id="PS50109"/>
    </source>
</evidence>
<dbReference type="PROSITE" id="PS50885">
    <property type="entry name" value="HAMP"/>
    <property type="match status" value="1"/>
</dbReference>
<dbReference type="RefSeq" id="WP_072008141.1">
    <property type="nucleotide sequence ID" value="NZ_JMPK01000022.1"/>
</dbReference>
<keyword evidence="10 19" id="KW-0418">Kinase</keyword>
<comment type="subcellular location">
    <subcellularLocation>
        <location evidence="2">Cell inner membrane</location>
        <topology evidence="2">Multi-pass membrane protein</topology>
    </subcellularLocation>
</comment>
<dbReference type="InterPro" id="IPR036097">
    <property type="entry name" value="HisK_dim/P_sf"/>
</dbReference>
<dbReference type="AlphaFoldDB" id="A0ABD3ZJV5"/>
<dbReference type="SUPFAM" id="SSF47384">
    <property type="entry name" value="Homodimeric domain of signal transducing histidine kinase"/>
    <property type="match status" value="1"/>
</dbReference>
<evidence type="ECO:0000256" key="1">
    <source>
        <dbReference type="ARBA" id="ARBA00000085"/>
    </source>
</evidence>
<dbReference type="PANTHER" id="PTHR44936:SF5">
    <property type="entry name" value="SENSOR HISTIDINE KINASE ENVZ"/>
    <property type="match status" value="1"/>
</dbReference>
<evidence type="ECO:0000256" key="2">
    <source>
        <dbReference type="ARBA" id="ARBA00004429"/>
    </source>
</evidence>
<evidence type="ECO:0000256" key="6">
    <source>
        <dbReference type="ARBA" id="ARBA00022553"/>
    </source>
</evidence>
<keyword evidence="4" id="KW-1003">Cell membrane</keyword>
<dbReference type="GeneID" id="56890085"/>
<dbReference type="InterPro" id="IPR003660">
    <property type="entry name" value="HAMP_dom"/>
</dbReference>
<evidence type="ECO:0000256" key="12">
    <source>
        <dbReference type="ARBA" id="ARBA00022989"/>
    </source>
</evidence>
<evidence type="ECO:0000256" key="3">
    <source>
        <dbReference type="ARBA" id="ARBA00012438"/>
    </source>
</evidence>
<dbReference type="SUPFAM" id="SSF55874">
    <property type="entry name" value="ATPase domain of HSP90 chaperone/DNA topoisomerase II/histidine kinase"/>
    <property type="match status" value="1"/>
</dbReference>
<evidence type="ECO:0000256" key="5">
    <source>
        <dbReference type="ARBA" id="ARBA00022519"/>
    </source>
</evidence>
<dbReference type="Proteomes" id="UP000028605">
    <property type="component" value="Unassembled WGS sequence"/>
</dbReference>
<keyword evidence="12 16" id="KW-1133">Transmembrane helix</keyword>
<dbReference type="InterPro" id="IPR050980">
    <property type="entry name" value="2C_sensor_his_kinase"/>
</dbReference>
<dbReference type="Gene3D" id="6.10.340.10">
    <property type="match status" value="1"/>
</dbReference>
<dbReference type="EC" id="2.7.13.3" evidence="3"/>
<keyword evidence="6" id="KW-0597">Phosphoprotein</keyword>
<dbReference type="Gene3D" id="3.30.565.10">
    <property type="entry name" value="Histidine kinase-like ATPase, C-terminal domain"/>
    <property type="match status" value="1"/>
</dbReference>
<dbReference type="Pfam" id="PF00672">
    <property type="entry name" value="HAMP"/>
    <property type="match status" value="1"/>
</dbReference>
<protein>
    <recommendedName>
        <fullName evidence="15">Sensor histidine kinase EnvZ</fullName>
        <ecNumber evidence="3">2.7.13.3</ecNumber>
    </recommendedName>
</protein>
<evidence type="ECO:0000256" key="8">
    <source>
        <dbReference type="ARBA" id="ARBA00022692"/>
    </source>
</evidence>
<evidence type="ECO:0000256" key="14">
    <source>
        <dbReference type="ARBA" id="ARBA00023136"/>
    </source>
</evidence>
<dbReference type="SMART" id="SM00387">
    <property type="entry name" value="HATPase_c"/>
    <property type="match status" value="1"/>
</dbReference>
<evidence type="ECO:0000256" key="9">
    <source>
        <dbReference type="ARBA" id="ARBA00022741"/>
    </source>
</evidence>
<dbReference type="GO" id="GO:0000160">
    <property type="term" value="P:phosphorelay signal transduction system"/>
    <property type="evidence" value="ECO:0007669"/>
    <property type="project" value="UniProtKB-KW"/>
</dbReference>
<keyword evidence="14 16" id="KW-0472">Membrane</keyword>
<evidence type="ECO:0000256" key="15">
    <source>
        <dbReference type="ARBA" id="ARBA00041011"/>
    </source>
</evidence>